<evidence type="ECO:0000259" key="10">
    <source>
        <dbReference type="Pfam" id="PF00266"/>
    </source>
</evidence>
<comment type="cofactor">
    <cofactor evidence="1 7 9">
        <name>pyridoxal 5'-phosphate</name>
        <dbReference type="ChEBI" id="CHEBI:597326"/>
    </cofactor>
</comment>
<name>A0A1G7MBN8_9PROT</name>
<dbReference type="SUPFAM" id="SSF53383">
    <property type="entry name" value="PLP-dependent transferases"/>
    <property type="match status" value="1"/>
</dbReference>
<dbReference type="OrthoDB" id="9766472at2"/>
<evidence type="ECO:0000313" key="12">
    <source>
        <dbReference type="Proteomes" id="UP000199415"/>
    </source>
</evidence>
<evidence type="ECO:0000256" key="8">
    <source>
        <dbReference type="PIRSR" id="PIRSR000524-1"/>
    </source>
</evidence>
<reference evidence="11 12" key="1">
    <citation type="submission" date="2016-10" db="EMBL/GenBank/DDBJ databases">
        <authorList>
            <person name="de Groot N.N."/>
        </authorList>
    </citation>
    <scope>NUCLEOTIDE SEQUENCE [LARGE SCALE GENOMIC DNA]</scope>
    <source>
        <strain evidence="11 12">DSM 25584</strain>
    </source>
</reference>
<evidence type="ECO:0000256" key="7">
    <source>
        <dbReference type="HAMAP-Rule" id="MF_01376"/>
    </source>
</evidence>
<accession>A0A1G7MBN8</accession>
<dbReference type="InterPro" id="IPR015422">
    <property type="entry name" value="PyrdxlP-dep_Trfase_small"/>
</dbReference>
<dbReference type="EMBL" id="FNCE01000001">
    <property type="protein sequence ID" value="SDF58580.1"/>
    <property type="molecule type" value="Genomic_DNA"/>
</dbReference>
<evidence type="ECO:0000256" key="9">
    <source>
        <dbReference type="PIRSR" id="PIRSR000524-50"/>
    </source>
</evidence>
<feature type="modified residue" description="N6-(pyridoxal phosphate)lysine" evidence="7 9">
    <location>
        <position position="195"/>
    </location>
</feature>
<dbReference type="AlphaFoldDB" id="A0A1G7MBN8"/>
<dbReference type="GO" id="GO:0047304">
    <property type="term" value="F:2-aminoethylphosphonate-pyruvate transaminase activity"/>
    <property type="evidence" value="ECO:0007669"/>
    <property type="project" value="UniProtKB-UniRule"/>
</dbReference>
<dbReference type="Pfam" id="PF00266">
    <property type="entry name" value="Aminotran_5"/>
    <property type="match status" value="1"/>
</dbReference>
<dbReference type="STRING" id="1082479.SAMN05216241_101535"/>
<dbReference type="PANTHER" id="PTHR42778">
    <property type="entry name" value="2-AMINOETHYLPHOSPHONATE--PYRUVATE TRANSAMINASE"/>
    <property type="match status" value="1"/>
</dbReference>
<dbReference type="InterPro" id="IPR015424">
    <property type="entry name" value="PyrdxlP-dep_Trfase"/>
</dbReference>
<dbReference type="Proteomes" id="UP000199415">
    <property type="component" value="Unassembled WGS sequence"/>
</dbReference>
<keyword evidence="12" id="KW-1185">Reference proteome</keyword>
<dbReference type="EC" id="2.6.1.37" evidence="7"/>
<evidence type="ECO:0000256" key="5">
    <source>
        <dbReference type="ARBA" id="ARBA00023317"/>
    </source>
</evidence>
<evidence type="ECO:0000256" key="4">
    <source>
        <dbReference type="ARBA" id="ARBA00022898"/>
    </source>
</evidence>
<dbReference type="PANTHER" id="PTHR42778:SF1">
    <property type="entry name" value="2-AMINOETHYLPHOSPHONATE--PYRUVATE TRANSAMINASE"/>
    <property type="match status" value="1"/>
</dbReference>
<feature type="binding site" evidence="8">
    <location>
        <position position="338"/>
    </location>
    <ligand>
        <name>substrate</name>
    </ligand>
</feature>
<comment type="catalytic activity">
    <reaction evidence="6 7">
        <text>(2-aminoethyl)phosphonate + pyruvate = phosphonoacetaldehyde + L-alanine</text>
        <dbReference type="Rhea" id="RHEA:17021"/>
        <dbReference type="ChEBI" id="CHEBI:15361"/>
        <dbReference type="ChEBI" id="CHEBI:57418"/>
        <dbReference type="ChEBI" id="CHEBI:57972"/>
        <dbReference type="ChEBI" id="CHEBI:58383"/>
        <dbReference type="EC" id="2.6.1.37"/>
    </reaction>
</comment>
<dbReference type="InterPro" id="IPR000192">
    <property type="entry name" value="Aminotrans_V_dom"/>
</dbReference>
<feature type="domain" description="Aminotransferase class V" evidence="10">
    <location>
        <begin position="66"/>
        <end position="304"/>
    </location>
</feature>
<dbReference type="NCBIfam" id="TIGR03301">
    <property type="entry name" value="PhnW-AepZ"/>
    <property type="match status" value="1"/>
</dbReference>
<dbReference type="NCBIfam" id="NF010006">
    <property type="entry name" value="PRK13479.1"/>
    <property type="match status" value="1"/>
</dbReference>
<keyword evidence="2 7" id="KW-0032">Aminotransferase</keyword>
<dbReference type="PIRSF" id="PIRSF000524">
    <property type="entry name" value="SPT"/>
    <property type="match status" value="1"/>
</dbReference>
<evidence type="ECO:0000256" key="2">
    <source>
        <dbReference type="ARBA" id="ARBA00022576"/>
    </source>
</evidence>
<dbReference type="InterPro" id="IPR024169">
    <property type="entry name" value="SP_NH2Trfase/AEP_transaminase"/>
</dbReference>
<gene>
    <name evidence="7" type="primary">phnW</name>
    <name evidence="11" type="ORF">SAMN05216241_101535</name>
</gene>
<evidence type="ECO:0000313" key="11">
    <source>
        <dbReference type="EMBL" id="SDF58580.1"/>
    </source>
</evidence>
<evidence type="ECO:0000256" key="3">
    <source>
        <dbReference type="ARBA" id="ARBA00022679"/>
    </source>
</evidence>
<evidence type="ECO:0000256" key="6">
    <source>
        <dbReference type="ARBA" id="ARBA00049460"/>
    </source>
</evidence>
<comment type="similarity">
    <text evidence="7">Belongs to the class-V pyridoxal-phosphate-dependent aminotransferase family. PhnW subfamily.</text>
</comment>
<organism evidence="11 12">
    <name type="scientific">Limimonas halophila</name>
    <dbReference type="NCBI Taxonomy" id="1082479"/>
    <lineage>
        <taxon>Bacteria</taxon>
        <taxon>Pseudomonadati</taxon>
        <taxon>Pseudomonadota</taxon>
        <taxon>Alphaproteobacteria</taxon>
        <taxon>Rhodospirillales</taxon>
        <taxon>Rhodovibrionaceae</taxon>
        <taxon>Limimonas</taxon>
    </lineage>
</organism>
<dbReference type="InterPro" id="IPR015421">
    <property type="entry name" value="PyrdxlP-dep_Trfase_major"/>
</dbReference>
<dbReference type="Gene3D" id="3.40.640.10">
    <property type="entry name" value="Type I PLP-dependent aspartate aminotransferase-like (Major domain)"/>
    <property type="match status" value="1"/>
</dbReference>
<dbReference type="RefSeq" id="WP_090018544.1">
    <property type="nucleotide sequence ID" value="NZ_FNCE01000001.1"/>
</dbReference>
<protein>
    <recommendedName>
        <fullName evidence="7">2-aminoethylphosphonate--pyruvate transaminase</fullName>
        <ecNumber evidence="7">2.6.1.37</ecNumber>
    </recommendedName>
    <alternativeName>
        <fullName evidence="7">2-aminoethylphosphonate aminotransferase</fullName>
    </alternativeName>
    <alternativeName>
        <fullName evidence="7">AEP transaminase</fullName>
        <shortName evidence="7">AEPT</shortName>
    </alternativeName>
</protein>
<keyword evidence="5 7" id="KW-0670">Pyruvate</keyword>
<sequence length="366" mass="38467">MADDDAPILLTPGPLTTSAGVKAAMDRDHGSRDPGFLALTQRVRERLLRVVGGDPATHAAVPLAGSGTTAVEAMVLSLVPPDGRLLMLVNGAYGERMAQIARAAGRDVTTLTWPEDSPVDPGAVDAALAADPAIGHVAVVHVETTTGLENPLHAIARTVQARGRALLVDAVASVAATPLDLQETPVHALAGTANKGLQGVPGLAFCVARRDALDAADGRAPSLTLDLAAQWRRFQRDGQWRFTPPTHAVAALDRALDELDGEGGVPARIARYRDNCATLRAGLRARGFVPLLPDAHQAPTIVTVHRPPELAFDALYDGLAARGFLIYPRKLTAAETFRVGCIGAIGRREIEGFLIALDDVTASLRP</sequence>
<proteinExistence type="inferred from homology"/>
<evidence type="ECO:0000256" key="1">
    <source>
        <dbReference type="ARBA" id="ARBA00001933"/>
    </source>
</evidence>
<dbReference type="Gene3D" id="3.90.1150.10">
    <property type="entry name" value="Aspartate Aminotransferase, domain 1"/>
    <property type="match status" value="1"/>
</dbReference>
<keyword evidence="3 7" id="KW-0808">Transferase</keyword>
<comment type="function">
    <text evidence="7">Involved in phosphonate degradation.</text>
</comment>
<keyword evidence="4 7" id="KW-0663">Pyridoxal phosphate</keyword>
<comment type="subunit">
    <text evidence="7">Homodimer.</text>
</comment>
<dbReference type="InterPro" id="IPR012703">
    <property type="entry name" value="NH2EtPonate_pyrv_transaminase"/>
</dbReference>
<dbReference type="GO" id="GO:0019700">
    <property type="term" value="P:organic phosphonate catabolic process"/>
    <property type="evidence" value="ECO:0007669"/>
    <property type="project" value="InterPro"/>
</dbReference>
<dbReference type="HAMAP" id="MF_01376">
    <property type="entry name" value="PhnW_aminotrans_5"/>
    <property type="match status" value="1"/>
</dbReference>